<accession>A0ACD5TU06</accession>
<reference evidence="1" key="2">
    <citation type="submission" date="2025-09" db="UniProtKB">
        <authorList>
            <consortium name="EnsemblPlants"/>
        </authorList>
    </citation>
    <scope>IDENTIFICATION</scope>
</reference>
<dbReference type="EnsemblPlants" id="AVESA.00010b.r2.1DG0128910.1">
    <property type="protein sequence ID" value="AVESA.00010b.r2.1DG0128910.1.CDS"/>
    <property type="gene ID" value="AVESA.00010b.r2.1DG0128910"/>
</dbReference>
<name>A0ACD5TU06_AVESA</name>
<keyword evidence="2" id="KW-1185">Reference proteome</keyword>
<sequence>MSIARFSCSSTHLPTLARSEQPTKQIIAIRFVGKMSQGQPRRPASSEQAQGQDGAIRYGDVFPAVSGGLAKKPVAPQDAATMQSAETLMFGETVKGGPAATMQSAATRNERMGVVAHDQATDATAEHGVSVSETSVPGGRIVTELVAGQAVGQYLAPDEDGPAVGGVAGGGGGAGVAAGTKITIGEALEAAGYAAGSRPVELSDAAAIQAAEVRATGLDANIPGGLAAEAQSAAEYNALAASDEVKTTLGDVLSDATRLLVADKEVEVDDAARVALAETRNKEDGTARPGGVAASMATAARINTYTYPRTT</sequence>
<dbReference type="Proteomes" id="UP001732700">
    <property type="component" value="Chromosome 1D"/>
</dbReference>
<evidence type="ECO:0000313" key="2">
    <source>
        <dbReference type="Proteomes" id="UP001732700"/>
    </source>
</evidence>
<proteinExistence type="predicted"/>
<evidence type="ECO:0000313" key="1">
    <source>
        <dbReference type="EnsemblPlants" id="AVESA.00010b.r2.1DG0128910.1.CDS"/>
    </source>
</evidence>
<reference evidence="1" key="1">
    <citation type="submission" date="2021-05" db="EMBL/GenBank/DDBJ databases">
        <authorList>
            <person name="Scholz U."/>
            <person name="Mascher M."/>
            <person name="Fiebig A."/>
        </authorList>
    </citation>
    <scope>NUCLEOTIDE SEQUENCE [LARGE SCALE GENOMIC DNA]</scope>
</reference>
<protein>
    <submittedName>
        <fullName evidence="1">Uncharacterized protein</fullName>
    </submittedName>
</protein>
<organism evidence="1 2">
    <name type="scientific">Avena sativa</name>
    <name type="common">Oat</name>
    <dbReference type="NCBI Taxonomy" id="4498"/>
    <lineage>
        <taxon>Eukaryota</taxon>
        <taxon>Viridiplantae</taxon>
        <taxon>Streptophyta</taxon>
        <taxon>Embryophyta</taxon>
        <taxon>Tracheophyta</taxon>
        <taxon>Spermatophyta</taxon>
        <taxon>Magnoliopsida</taxon>
        <taxon>Liliopsida</taxon>
        <taxon>Poales</taxon>
        <taxon>Poaceae</taxon>
        <taxon>BOP clade</taxon>
        <taxon>Pooideae</taxon>
        <taxon>Poodae</taxon>
        <taxon>Poeae</taxon>
        <taxon>Poeae Chloroplast Group 1 (Aveneae type)</taxon>
        <taxon>Aveninae</taxon>
        <taxon>Avena</taxon>
    </lineage>
</organism>